<dbReference type="UniPathway" id="UPA00079"/>
<protein>
    <recommendedName>
        <fullName evidence="3">1,4-dihydroxy-6-naphtoate synthase</fullName>
        <ecNumber evidence="3">4.1.99.29</ecNumber>
    </recommendedName>
    <alternativeName>
        <fullName evidence="3">Menaquinone biosynthetic enzyme MqnD</fullName>
    </alternativeName>
</protein>
<keyword evidence="2 3" id="KW-0456">Lyase</keyword>
<keyword evidence="1 3" id="KW-0474">Menaquinone biosynthesis</keyword>
<dbReference type="PANTHER" id="PTHR37167:SF1">
    <property type="entry name" value="1,4-DIHYDROXY-6-NAPHTOATE SYNTHASE"/>
    <property type="match status" value="1"/>
</dbReference>
<comment type="function">
    <text evidence="3">Catalyzes the conversion of cyclic dehypoxanthine futalosine (cyclic DHFL) into 1,4-dihydroxy-6-naphthoate, a step in the biosynthesis of menaquinone (MK, vitamin K2).</text>
</comment>
<dbReference type="AlphaFoldDB" id="A0A811T9S3"/>
<proteinExistence type="inferred from homology"/>
<gene>
    <name evidence="3 4" type="primary">mqnD</name>
    <name evidence="4" type="ORF">LAKADJCE_00281</name>
</gene>
<feature type="binding site" evidence="3">
    <location>
        <begin position="102"/>
        <end position="104"/>
    </location>
    <ligand>
        <name>substrate</name>
    </ligand>
</feature>
<dbReference type="EMBL" id="CAJHIR010000012">
    <property type="protein sequence ID" value="CAD6492363.1"/>
    <property type="molecule type" value="Genomic_DNA"/>
</dbReference>
<dbReference type="GO" id="GO:0009234">
    <property type="term" value="P:menaquinone biosynthetic process"/>
    <property type="evidence" value="ECO:0007669"/>
    <property type="project" value="UniProtKB-UniRule"/>
</dbReference>
<dbReference type="CDD" id="cd13635">
    <property type="entry name" value="PBP2_Ttha1568_Mqnd"/>
    <property type="match status" value="1"/>
</dbReference>
<comment type="caution">
    <text evidence="4">The sequence shown here is derived from an EMBL/GenBank/DDBJ whole genome shotgun (WGS) entry which is preliminary data.</text>
</comment>
<comment type="similarity">
    <text evidence="3">Belongs to the MqnA/MqnD family. MqnD subfamily.</text>
</comment>
<evidence type="ECO:0000313" key="4">
    <source>
        <dbReference type="EMBL" id="CAD6492363.1"/>
    </source>
</evidence>
<dbReference type="PANTHER" id="PTHR37167">
    <property type="entry name" value="1,4-DIHYDROXY-6-NAPHTOATE SYNTHASE"/>
    <property type="match status" value="1"/>
</dbReference>
<feature type="binding site" evidence="3">
    <location>
        <begin position="156"/>
        <end position="157"/>
    </location>
    <ligand>
        <name>substrate</name>
    </ligand>
</feature>
<organism evidence="4 5">
    <name type="scientific">Candidatus Argoarchaeum ethanivorans</name>
    <dbReference type="NCBI Taxonomy" id="2608793"/>
    <lineage>
        <taxon>Archaea</taxon>
        <taxon>Methanobacteriati</taxon>
        <taxon>Methanobacteriota</taxon>
        <taxon>Stenosarchaea group</taxon>
        <taxon>Methanomicrobia</taxon>
        <taxon>Methanosarcinales</taxon>
        <taxon>Methanosarcinales incertae sedis</taxon>
        <taxon>GOM Arc I cluster</taxon>
        <taxon>Candidatus Argoarchaeum</taxon>
    </lineage>
</organism>
<dbReference type="Gene3D" id="3.40.190.10">
    <property type="entry name" value="Periplasmic binding protein-like II"/>
    <property type="match status" value="3"/>
</dbReference>
<evidence type="ECO:0000256" key="1">
    <source>
        <dbReference type="ARBA" id="ARBA00022428"/>
    </source>
</evidence>
<dbReference type="InterPro" id="IPR003773">
    <property type="entry name" value="Menaquinone_biosynth"/>
</dbReference>
<comment type="catalytic activity">
    <reaction evidence="3">
        <text>cyclic dehypoxanthinylfutalosinate = 1,4-dihydroxy-6-naphthoate + dihydroxyacetone</text>
        <dbReference type="Rhea" id="RHEA:33087"/>
        <dbReference type="ChEBI" id="CHEBI:16016"/>
        <dbReference type="ChEBI" id="CHEBI:64254"/>
        <dbReference type="ChEBI" id="CHEBI:64270"/>
        <dbReference type="EC" id="4.1.99.29"/>
    </reaction>
</comment>
<name>A0A811T9S3_9EURY</name>
<comment type="pathway">
    <text evidence="3">Quinol/quinone metabolism; menaquinone biosynthesis.</text>
</comment>
<dbReference type="EC" id="4.1.99.29" evidence="3"/>
<dbReference type="GO" id="GO:0016830">
    <property type="term" value="F:carbon-carbon lyase activity"/>
    <property type="evidence" value="ECO:0007669"/>
    <property type="project" value="UniProtKB-UniRule"/>
</dbReference>
<dbReference type="Proteomes" id="UP000612009">
    <property type="component" value="Unassembled WGS sequence"/>
</dbReference>
<dbReference type="SUPFAM" id="SSF53850">
    <property type="entry name" value="Periplasmic binding protein-like II"/>
    <property type="match status" value="1"/>
</dbReference>
<evidence type="ECO:0000313" key="5">
    <source>
        <dbReference type="Proteomes" id="UP000612009"/>
    </source>
</evidence>
<accession>A0A811T9S3</accession>
<evidence type="ECO:0000256" key="2">
    <source>
        <dbReference type="ARBA" id="ARBA00023239"/>
    </source>
</evidence>
<dbReference type="Pfam" id="PF02621">
    <property type="entry name" value="VitK2_biosynth"/>
    <property type="match status" value="1"/>
</dbReference>
<reference evidence="4" key="1">
    <citation type="submission" date="2020-10" db="EMBL/GenBank/DDBJ databases">
        <authorList>
            <person name="Hahn C.J."/>
            <person name="Laso-Perez R."/>
            <person name="Vulcano F."/>
            <person name="Vaziourakis K.-M."/>
            <person name="Stokke R."/>
            <person name="Steen I.H."/>
            <person name="Teske A."/>
            <person name="Boetius A."/>
            <person name="Liebeke M."/>
            <person name="Amann R."/>
            <person name="Knittel K."/>
        </authorList>
    </citation>
    <scope>NUCLEOTIDE SEQUENCE</scope>
    <source>
        <strain evidence="4">Gfbio:e3339647-f889-4370-9287-4fb5cb688e4c:AG392J18_GoMArc1</strain>
    </source>
</reference>
<dbReference type="HAMAP" id="MF_00996">
    <property type="entry name" value="MqnD"/>
    <property type="match status" value="1"/>
</dbReference>
<sequence>MANKYYSLGYSTCPNDTFIFHALAHNLVDTCNIRFNQHPHTTQAETNLPVDTCNIRFNQHPHTPYAETNLPVDTCNIRFKPHLHDIETLNQQAFSGCYDVSKLSYHALGFLLDEYSLLRSGSALGRGCGPIIVAQESFKQAELTGKTIAVPGKFTTAHLLLQLFEPKIKNIVAMPFDKIMPAVAQGIVDAGVIIHESRFTYPHYGLRKVIDLGEWWEDETGKLIPLGCVAAKRSIGKKAIDTVDTALCESIKYANKNPIAAMQYVKQYAQEIADDVIQAHIGMYVNDYTIDIGIDGTAAVETLFQLAREQQILPQTDKPLF</sequence>
<dbReference type="InterPro" id="IPR030869">
    <property type="entry name" value="MqnD"/>
</dbReference>
<evidence type="ECO:0000256" key="3">
    <source>
        <dbReference type="HAMAP-Rule" id="MF_00996"/>
    </source>
</evidence>
<feature type="active site" description="Proton acceptor" evidence="3">
    <location>
        <position position="195"/>
    </location>
</feature>